<dbReference type="Proteomes" id="UP000676917">
    <property type="component" value="Unassembled WGS sequence"/>
</dbReference>
<dbReference type="GO" id="GO:0006772">
    <property type="term" value="P:thiamine metabolic process"/>
    <property type="evidence" value="ECO:0007669"/>
    <property type="project" value="UniProtKB-UniRule"/>
</dbReference>
<dbReference type="CDD" id="cd07995">
    <property type="entry name" value="TPK"/>
    <property type="match status" value="1"/>
</dbReference>
<dbReference type="NCBIfam" id="TIGR01378">
    <property type="entry name" value="thi_PPkinase"/>
    <property type="match status" value="1"/>
</dbReference>
<dbReference type="EMBL" id="BORP01000001">
    <property type="protein sequence ID" value="GIO26107.1"/>
    <property type="molecule type" value="Genomic_DNA"/>
</dbReference>
<keyword evidence="3" id="KW-0418">Kinase</keyword>
<dbReference type="InterPro" id="IPR007373">
    <property type="entry name" value="Thiamin_PyroPKinase_B1-bd"/>
</dbReference>
<dbReference type="EC" id="2.7.6.2" evidence="5"/>
<dbReference type="GO" id="GO:0030975">
    <property type="term" value="F:thiamine binding"/>
    <property type="evidence" value="ECO:0007669"/>
    <property type="project" value="InterPro"/>
</dbReference>
<dbReference type="InterPro" id="IPR006282">
    <property type="entry name" value="Thi_PPkinase"/>
</dbReference>
<dbReference type="PANTHER" id="PTHR41299">
    <property type="entry name" value="THIAMINE PYROPHOSPHOKINASE"/>
    <property type="match status" value="1"/>
</dbReference>
<dbReference type="InterPro" id="IPR036759">
    <property type="entry name" value="TPK_catalytic_sf"/>
</dbReference>
<dbReference type="Gene3D" id="3.40.50.10240">
    <property type="entry name" value="Thiamin pyrophosphokinase, catalytic domain"/>
    <property type="match status" value="1"/>
</dbReference>
<dbReference type="Pfam" id="PF04263">
    <property type="entry name" value="TPK_catalytic"/>
    <property type="match status" value="1"/>
</dbReference>
<gene>
    <name evidence="7" type="primary">thiN</name>
    <name evidence="7" type="ORF">J43TS3_07180</name>
</gene>
<dbReference type="InterPro" id="IPR007371">
    <property type="entry name" value="TPK_catalytic"/>
</dbReference>
<dbReference type="SMART" id="SM00983">
    <property type="entry name" value="TPK_B1_binding"/>
    <property type="match status" value="1"/>
</dbReference>
<evidence type="ECO:0000256" key="1">
    <source>
        <dbReference type="ARBA" id="ARBA00022679"/>
    </source>
</evidence>
<dbReference type="Pfam" id="PF04265">
    <property type="entry name" value="TPK_B1_binding"/>
    <property type="match status" value="1"/>
</dbReference>
<keyword evidence="4" id="KW-0067">ATP-binding</keyword>
<dbReference type="InterPro" id="IPR053149">
    <property type="entry name" value="TPK"/>
</dbReference>
<feature type="domain" description="Thiamin pyrophosphokinase thiamin-binding" evidence="6">
    <location>
        <begin position="142"/>
        <end position="208"/>
    </location>
</feature>
<organism evidence="7 8">
    <name type="scientific">Ornithinibacillus bavariensis</name>
    <dbReference type="NCBI Taxonomy" id="545502"/>
    <lineage>
        <taxon>Bacteria</taxon>
        <taxon>Bacillati</taxon>
        <taxon>Bacillota</taxon>
        <taxon>Bacilli</taxon>
        <taxon>Bacillales</taxon>
        <taxon>Bacillaceae</taxon>
        <taxon>Ornithinibacillus</taxon>
    </lineage>
</organism>
<keyword evidence="8" id="KW-1185">Reference proteome</keyword>
<dbReference type="AlphaFoldDB" id="A0A919X7Y7"/>
<evidence type="ECO:0000259" key="6">
    <source>
        <dbReference type="SMART" id="SM00983"/>
    </source>
</evidence>
<dbReference type="GO" id="GO:0004788">
    <property type="term" value="F:thiamine diphosphokinase activity"/>
    <property type="evidence" value="ECO:0007669"/>
    <property type="project" value="UniProtKB-UniRule"/>
</dbReference>
<dbReference type="GO" id="GO:0009229">
    <property type="term" value="P:thiamine diphosphate biosynthetic process"/>
    <property type="evidence" value="ECO:0007669"/>
    <property type="project" value="InterPro"/>
</dbReference>
<dbReference type="PANTHER" id="PTHR41299:SF1">
    <property type="entry name" value="THIAMINE PYROPHOSPHOKINASE"/>
    <property type="match status" value="1"/>
</dbReference>
<evidence type="ECO:0000256" key="4">
    <source>
        <dbReference type="ARBA" id="ARBA00022840"/>
    </source>
</evidence>
<dbReference type="GO" id="GO:0005524">
    <property type="term" value="F:ATP binding"/>
    <property type="evidence" value="ECO:0007669"/>
    <property type="project" value="UniProtKB-KW"/>
</dbReference>
<comment type="caution">
    <text evidence="7">The sequence shown here is derived from an EMBL/GenBank/DDBJ whole genome shotgun (WGS) entry which is preliminary data.</text>
</comment>
<keyword evidence="2" id="KW-0547">Nucleotide-binding</keyword>
<evidence type="ECO:0000313" key="7">
    <source>
        <dbReference type="EMBL" id="GIO26107.1"/>
    </source>
</evidence>
<proteinExistence type="predicted"/>
<evidence type="ECO:0000313" key="8">
    <source>
        <dbReference type="Proteomes" id="UP000676917"/>
    </source>
</evidence>
<keyword evidence="1" id="KW-0808">Transferase</keyword>
<evidence type="ECO:0000256" key="2">
    <source>
        <dbReference type="ARBA" id="ARBA00022741"/>
    </source>
</evidence>
<accession>A0A919X7Y7</accession>
<protein>
    <recommendedName>
        <fullName evidence="5">Thiamine diphosphokinase</fullName>
        <ecNumber evidence="5">2.7.6.2</ecNumber>
    </recommendedName>
</protein>
<dbReference type="InterPro" id="IPR036371">
    <property type="entry name" value="TPK_B1-bd_sf"/>
</dbReference>
<name>A0A919X7Y7_9BACI</name>
<dbReference type="SUPFAM" id="SSF63862">
    <property type="entry name" value="Thiamin pyrophosphokinase, substrate-binding domain"/>
    <property type="match status" value="1"/>
</dbReference>
<dbReference type="SUPFAM" id="SSF63999">
    <property type="entry name" value="Thiamin pyrophosphokinase, catalytic domain"/>
    <property type="match status" value="1"/>
</dbReference>
<dbReference type="GO" id="GO:0016301">
    <property type="term" value="F:kinase activity"/>
    <property type="evidence" value="ECO:0007669"/>
    <property type="project" value="UniProtKB-KW"/>
</dbReference>
<reference evidence="7" key="1">
    <citation type="submission" date="2021-03" db="EMBL/GenBank/DDBJ databases">
        <title>Antimicrobial resistance genes in bacteria isolated from Japanese honey, and their potential for conferring macrolide and lincosamide resistance in the American foulbrood pathogen Paenibacillus larvae.</title>
        <authorList>
            <person name="Okamoto M."/>
            <person name="Kumagai M."/>
            <person name="Kanamori H."/>
            <person name="Takamatsu D."/>
        </authorList>
    </citation>
    <scope>NUCLEOTIDE SEQUENCE</scope>
    <source>
        <strain evidence="7">J43TS3</strain>
    </source>
</reference>
<evidence type="ECO:0000256" key="3">
    <source>
        <dbReference type="ARBA" id="ARBA00022777"/>
    </source>
</evidence>
<evidence type="ECO:0000256" key="5">
    <source>
        <dbReference type="NCBIfam" id="TIGR01378"/>
    </source>
</evidence>
<dbReference type="RefSeq" id="WP_212919597.1">
    <property type="nucleotide sequence ID" value="NZ_BORP01000001.1"/>
</dbReference>
<sequence length="214" mass="24219">MSTVAIVGNGPLENIPDLALYRDAVNIWIGADRGALTILEHKLQLDYAHGDFDSVSDIDRERIKNNANYFQEYPIEKDKTDLQIALEHALSLQPDRIYIFGATGGRLDHMLINVQLLNIVVKQQINAIIIDKQNKIEWTCPGTYTIEKDEEYEMISFLSMTEEVRGLTLTGFYYPLTNHTIKMGSTLSISNQLISNYGTFSYDKGIVLVVRSRG</sequence>